<protein>
    <submittedName>
        <fullName evidence="1">Uncharacterized protein</fullName>
    </submittedName>
</protein>
<keyword evidence="2" id="KW-1185">Reference proteome</keyword>
<evidence type="ECO:0000313" key="1">
    <source>
        <dbReference type="EMBL" id="GIX94221.1"/>
    </source>
</evidence>
<comment type="caution">
    <text evidence="1">The sequence shown here is derived from an EMBL/GenBank/DDBJ whole genome shotgun (WGS) entry which is preliminary data.</text>
</comment>
<dbReference type="AlphaFoldDB" id="A0AAV4PDK1"/>
<accession>A0AAV4PDK1</accession>
<reference evidence="1 2" key="1">
    <citation type="submission" date="2021-06" db="EMBL/GenBank/DDBJ databases">
        <title>Caerostris extrusa draft genome.</title>
        <authorList>
            <person name="Kono N."/>
            <person name="Arakawa K."/>
        </authorList>
    </citation>
    <scope>NUCLEOTIDE SEQUENCE [LARGE SCALE GENOMIC DNA]</scope>
</reference>
<dbReference type="Proteomes" id="UP001054945">
    <property type="component" value="Unassembled WGS sequence"/>
</dbReference>
<sequence length="68" mass="8550">MVDKMNYIERRFYNHSDDCDYEPHKGDFKRDIRVKEFLRVEIGKNTTQWKEVEEKFKNFPHKKRRKDV</sequence>
<proteinExistence type="predicted"/>
<dbReference type="EMBL" id="BPLR01004349">
    <property type="protein sequence ID" value="GIX94221.1"/>
    <property type="molecule type" value="Genomic_DNA"/>
</dbReference>
<gene>
    <name evidence="1" type="ORF">CEXT_146041</name>
</gene>
<organism evidence="1 2">
    <name type="scientific">Caerostris extrusa</name>
    <name type="common">Bark spider</name>
    <name type="synonym">Caerostris bankana</name>
    <dbReference type="NCBI Taxonomy" id="172846"/>
    <lineage>
        <taxon>Eukaryota</taxon>
        <taxon>Metazoa</taxon>
        <taxon>Ecdysozoa</taxon>
        <taxon>Arthropoda</taxon>
        <taxon>Chelicerata</taxon>
        <taxon>Arachnida</taxon>
        <taxon>Araneae</taxon>
        <taxon>Araneomorphae</taxon>
        <taxon>Entelegynae</taxon>
        <taxon>Araneoidea</taxon>
        <taxon>Araneidae</taxon>
        <taxon>Caerostris</taxon>
    </lineage>
</organism>
<name>A0AAV4PDK1_CAEEX</name>
<evidence type="ECO:0000313" key="2">
    <source>
        <dbReference type="Proteomes" id="UP001054945"/>
    </source>
</evidence>